<feature type="transmembrane region" description="Helical" evidence="1">
    <location>
        <begin position="31"/>
        <end position="52"/>
    </location>
</feature>
<proteinExistence type="predicted"/>
<name>A0A139PGL2_STROR</name>
<evidence type="ECO:0000256" key="1">
    <source>
        <dbReference type="SAM" id="Phobius"/>
    </source>
</evidence>
<sequence>MSDKDNGILQEHIREQLDNRKKPLKREKQDFSLIAVLGGILFLITLLVTLLMQLGHFL</sequence>
<dbReference type="EMBL" id="LQOB01000003">
    <property type="protein sequence ID" value="KXT88499.1"/>
    <property type="molecule type" value="Genomic_DNA"/>
</dbReference>
<keyword evidence="1" id="KW-1133">Transmembrane helix</keyword>
<organism evidence="2 3">
    <name type="scientific">Streptococcus oralis</name>
    <dbReference type="NCBI Taxonomy" id="1303"/>
    <lineage>
        <taxon>Bacteria</taxon>
        <taxon>Bacillati</taxon>
        <taxon>Bacillota</taxon>
        <taxon>Bacilli</taxon>
        <taxon>Lactobacillales</taxon>
        <taxon>Streptococcaceae</taxon>
        <taxon>Streptococcus</taxon>
    </lineage>
</organism>
<keyword evidence="1" id="KW-0812">Transmembrane</keyword>
<reference evidence="2 3" key="1">
    <citation type="submission" date="2016-01" db="EMBL/GenBank/DDBJ databases">
        <title>Highly variable Streptococcus oralis are common among viridans streptococci isolated from primates.</title>
        <authorList>
            <person name="Denapaite D."/>
            <person name="Rieger M."/>
            <person name="Koendgen S."/>
            <person name="Brueckner R."/>
            <person name="Ochigava I."/>
            <person name="Kappeler P."/>
            <person name="Maetz-Rensing K."/>
            <person name="Leendertz F."/>
            <person name="Hakenbeck R."/>
        </authorList>
    </citation>
    <scope>NUCLEOTIDE SEQUENCE [LARGE SCALE GENOMIC DNA]</scope>
    <source>
        <strain evidence="2 3">DD16</strain>
    </source>
</reference>
<accession>A0A139PGL2</accession>
<protein>
    <submittedName>
        <fullName evidence="2">Uncharacterized protein</fullName>
    </submittedName>
</protein>
<dbReference type="Proteomes" id="UP000072653">
    <property type="component" value="Unassembled WGS sequence"/>
</dbReference>
<dbReference type="PATRIC" id="fig|1303.79.peg.5"/>
<dbReference type="RefSeq" id="WP_061451848.1">
    <property type="nucleotide sequence ID" value="NZ_KQ969550.1"/>
</dbReference>
<evidence type="ECO:0000313" key="2">
    <source>
        <dbReference type="EMBL" id="KXT88499.1"/>
    </source>
</evidence>
<comment type="caution">
    <text evidence="2">The sequence shown here is derived from an EMBL/GenBank/DDBJ whole genome shotgun (WGS) entry which is preliminary data.</text>
</comment>
<dbReference type="OrthoDB" id="2236126at2"/>
<gene>
    <name evidence="2" type="ORF">SORDD16_00003</name>
</gene>
<keyword evidence="1" id="KW-0472">Membrane</keyword>
<dbReference type="AlphaFoldDB" id="A0A139PGL2"/>
<evidence type="ECO:0000313" key="3">
    <source>
        <dbReference type="Proteomes" id="UP000072653"/>
    </source>
</evidence>